<dbReference type="EMBL" id="CATQJL010000001">
    <property type="protein sequence ID" value="CAJ0588510.1"/>
    <property type="molecule type" value="Genomic_DNA"/>
</dbReference>
<sequence>MANYGLSIDEEMREIWEQRDPTFHQEELESLGREQREIVTMDNSVRDSPIIFEEEEELPIVEEDEDSIESRDMIYALFSVNKKRAKRTQSIEVHTINVIPQLSDVLTQNFGRILEKHEQIHRDGARIGTPKLARGTMAIEFNGRKWDVEVKIFKGDIHYGTFALTHLMSARDGYQAQ</sequence>
<name>A0AA36DKN3_CYLNA</name>
<organism evidence="1 2">
    <name type="scientific">Cylicocyclus nassatus</name>
    <name type="common">Nematode worm</name>
    <dbReference type="NCBI Taxonomy" id="53992"/>
    <lineage>
        <taxon>Eukaryota</taxon>
        <taxon>Metazoa</taxon>
        <taxon>Ecdysozoa</taxon>
        <taxon>Nematoda</taxon>
        <taxon>Chromadorea</taxon>
        <taxon>Rhabditida</taxon>
        <taxon>Rhabditina</taxon>
        <taxon>Rhabditomorpha</taxon>
        <taxon>Strongyloidea</taxon>
        <taxon>Strongylidae</taxon>
        <taxon>Cylicocyclus</taxon>
    </lineage>
</organism>
<dbReference type="AlphaFoldDB" id="A0AA36DKN3"/>
<dbReference type="Proteomes" id="UP001176961">
    <property type="component" value="Unassembled WGS sequence"/>
</dbReference>
<evidence type="ECO:0000313" key="1">
    <source>
        <dbReference type="EMBL" id="CAJ0588510.1"/>
    </source>
</evidence>
<protein>
    <submittedName>
        <fullName evidence="1">Uncharacterized protein</fullName>
    </submittedName>
</protein>
<gene>
    <name evidence="1" type="ORF">CYNAS_LOCUS493</name>
</gene>
<proteinExistence type="predicted"/>
<keyword evidence="2" id="KW-1185">Reference proteome</keyword>
<comment type="caution">
    <text evidence="1">The sequence shown here is derived from an EMBL/GenBank/DDBJ whole genome shotgun (WGS) entry which is preliminary data.</text>
</comment>
<reference evidence="1" key="1">
    <citation type="submission" date="2023-07" db="EMBL/GenBank/DDBJ databases">
        <authorList>
            <consortium name="CYATHOMIX"/>
        </authorList>
    </citation>
    <scope>NUCLEOTIDE SEQUENCE</scope>
    <source>
        <strain evidence="1">N/A</strain>
    </source>
</reference>
<evidence type="ECO:0000313" key="2">
    <source>
        <dbReference type="Proteomes" id="UP001176961"/>
    </source>
</evidence>
<accession>A0AA36DKN3</accession>